<evidence type="ECO:0000313" key="1">
    <source>
        <dbReference type="EMBL" id="VFK55766.1"/>
    </source>
</evidence>
<dbReference type="EMBL" id="CAADFX010000037">
    <property type="protein sequence ID" value="VFK55766.1"/>
    <property type="molecule type" value="Genomic_DNA"/>
</dbReference>
<sequence length="84" mass="9210">MGIGNVGPPNLCWGSFRSPQPDLPYPSRREGEHVKCKHGKTLAAIFAHPAPTNIRWHDIGALLKSLGAKIEERERVARGGCVVR</sequence>
<name>A0A450ZPU0_9GAMM</name>
<proteinExistence type="predicted"/>
<evidence type="ECO:0008006" key="2">
    <source>
        <dbReference type="Google" id="ProtNLM"/>
    </source>
</evidence>
<reference evidence="1" key="1">
    <citation type="submission" date="2019-02" db="EMBL/GenBank/DDBJ databases">
        <authorList>
            <person name="Gruber-Vodicka R. H."/>
            <person name="Seah K. B. B."/>
        </authorList>
    </citation>
    <scope>NUCLEOTIDE SEQUENCE</scope>
    <source>
        <strain evidence="1">BECK_BY1</strain>
    </source>
</reference>
<accession>A0A450ZPU0</accession>
<gene>
    <name evidence="1" type="ORF">BECKTUN1418D_GA0071000_10376</name>
</gene>
<protein>
    <recommendedName>
        <fullName evidence="2">HicA toxin of toxin-antitoxin</fullName>
    </recommendedName>
</protein>
<dbReference type="AlphaFoldDB" id="A0A450ZPU0"/>
<organism evidence="1">
    <name type="scientific">Candidatus Kentrum sp. TUN</name>
    <dbReference type="NCBI Taxonomy" id="2126343"/>
    <lineage>
        <taxon>Bacteria</taxon>
        <taxon>Pseudomonadati</taxon>
        <taxon>Pseudomonadota</taxon>
        <taxon>Gammaproteobacteria</taxon>
        <taxon>Candidatus Kentrum</taxon>
    </lineage>
</organism>